<evidence type="ECO:0000313" key="3">
    <source>
        <dbReference type="EMBL" id="KGF54913.1"/>
    </source>
</evidence>
<dbReference type="HOGENOM" id="CLU_013985_11_9_9"/>
<dbReference type="InterPro" id="IPR016181">
    <property type="entry name" value="Acyl_CoA_acyltransferase"/>
</dbReference>
<dbReference type="Pfam" id="PF00583">
    <property type="entry name" value="Acetyltransf_1"/>
    <property type="match status" value="1"/>
</dbReference>
<evidence type="ECO:0000256" key="1">
    <source>
        <dbReference type="ARBA" id="ARBA00022679"/>
    </source>
</evidence>
<dbReference type="AlphaFoldDB" id="A0A096B686"/>
<reference evidence="3 4" key="1">
    <citation type="submission" date="2011-08" db="EMBL/GenBank/DDBJ databases">
        <title>The Genome Sequence of Clostridium orbiscindens 1_3_50AFAA.</title>
        <authorList>
            <consortium name="The Broad Institute Genome Sequencing Platform"/>
            <person name="Earl A."/>
            <person name="Ward D."/>
            <person name="Feldgarden M."/>
            <person name="Gevers D."/>
            <person name="Daigneault M."/>
            <person name="Strauss J."/>
            <person name="Allen-Vercoe E."/>
            <person name="Young S.K."/>
            <person name="Zeng Q."/>
            <person name="Gargeya S."/>
            <person name="Fitzgerald M."/>
            <person name="Haas B."/>
            <person name="Abouelleil A."/>
            <person name="Alvarado L."/>
            <person name="Arachchi H.M."/>
            <person name="Berlin A."/>
            <person name="Brown A."/>
            <person name="Chapman S.B."/>
            <person name="Chen Z."/>
            <person name="Dunbar C."/>
            <person name="Freedman E."/>
            <person name="Gearin G."/>
            <person name="Gellesch M."/>
            <person name="Goldberg J."/>
            <person name="Griggs A."/>
            <person name="Gujja S."/>
            <person name="Heiman D."/>
            <person name="Howarth C."/>
            <person name="Larson L."/>
            <person name="Lui A."/>
            <person name="MacDonald P.J.P."/>
            <person name="Montmayeur A."/>
            <person name="Murphy C."/>
            <person name="Neiman D."/>
            <person name="Pearson M."/>
            <person name="Priest M."/>
            <person name="Roberts A."/>
            <person name="Saif S."/>
            <person name="Shea T."/>
            <person name="Shenoy N."/>
            <person name="Sisk P."/>
            <person name="Stolte C."/>
            <person name="Sykes S."/>
            <person name="Wortman J."/>
            <person name="Nusbaum C."/>
            <person name="Birren B."/>
        </authorList>
    </citation>
    <scope>NUCLEOTIDE SEQUENCE [LARGE SCALE GENOMIC DNA]</scope>
    <source>
        <strain evidence="3 4">1_3_50AFAA</strain>
    </source>
</reference>
<dbReference type="InterPro" id="IPR000182">
    <property type="entry name" value="GNAT_dom"/>
</dbReference>
<dbReference type="Proteomes" id="UP000029585">
    <property type="component" value="Unassembled WGS sequence"/>
</dbReference>
<dbReference type="CDD" id="cd04301">
    <property type="entry name" value="NAT_SF"/>
    <property type="match status" value="1"/>
</dbReference>
<gene>
    <name evidence="3" type="ORF">HMPREF9460_02405</name>
</gene>
<evidence type="ECO:0000259" key="2">
    <source>
        <dbReference type="PROSITE" id="PS51186"/>
    </source>
</evidence>
<dbReference type="PROSITE" id="PS51186">
    <property type="entry name" value="GNAT"/>
    <property type="match status" value="1"/>
</dbReference>
<dbReference type="InterPro" id="IPR050769">
    <property type="entry name" value="NAT_camello-type"/>
</dbReference>
<keyword evidence="1" id="KW-0808">Transferase</keyword>
<dbReference type="GeneID" id="63974597"/>
<dbReference type="SUPFAM" id="SSF55729">
    <property type="entry name" value="Acyl-CoA N-acyltransferases (Nat)"/>
    <property type="match status" value="1"/>
</dbReference>
<comment type="caution">
    <text evidence="3">The sequence shown here is derived from an EMBL/GenBank/DDBJ whole genome shotgun (WGS) entry which is preliminary data.</text>
</comment>
<dbReference type="Gene3D" id="3.40.630.30">
    <property type="match status" value="1"/>
</dbReference>
<sequence>MDEGRGFTIIDYEDRYKQALEDISLPWLLEYDLLEPVDLEMLAEPHRFLSGGGRVLLARWGEEIVGMVMLELQGKGQCELLKFGVKEAYRGRGIGTALMEAALQAARDAGQKKAVLTSNHQLREALRLYERFGFKYVTYSDKWFQLSDIRMEREL</sequence>
<keyword evidence="4" id="KW-1185">Reference proteome</keyword>
<dbReference type="EMBL" id="ADLO01000074">
    <property type="protein sequence ID" value="KGF54913.1"/>
    <property type="molecule type" value="Genomic_DNA"/>
</dbReference>
<dbReference type="RefSeq" id="WP_007492745.1">
    <property type="nucleotide sequence ID" value="NZ_KN174163.1"/>
</dbReference>
<name>A0A096B686_FLAPL</name>
<proteinExistence type="predicted"/>
<dbReference type="PANTHER" id="PTHR13947:SF37">
    <property type="entry name" value="LD18367P"/>
    <property type="match status" value="1"/>
</dbReference>
<protein>
    <recommendedName>
        <fullName evidence="2">N-acetyltransferase domain-containing protein</fullName>
    </recommendedName>
</protein>
<accession>A0A096B686</accession>
<dbReference type="PANTHER" id="PTHR13947">
    <property type="entry name" value="GNAT FAMILY N-ACETYLTRANSFERASE"/>
    <property type="match status" value="1"/>
</dbReference>
<organism evidence="3 4">
    <name type="scientific">Flavonifractor plautii 1_3_50AFAA</name>
    <dbReference type="NCBI Taxonomy" id="742738"/>
    <lineage>
        <taxon>Bacteria</taxon>
        <taxon>Bacillati</taxon>
        <taxon>Bacillota</taxon>
        <taxon>Clostridia</taxon>
        <taxon>Eubacteriales</taxon>
        <taxon>Oscillospiraceae</taxon>
        <taxon>Flavonifractor</taxon>
    </lineage>
</organism>
<dbReference type="PATRIC" id="fig|742738.3.peg.2470"/>
<evidence type="ECO:0000313" key="4">
    <source>
        <dbReference type="Proteomes" id="UP000029585"/>
    </source>
</evidence>
<dbReference type="eggNOG" id="COG0456">
    <property type="taxonomic scope" value="Bacteria"/>
</dbReference>
<dbReference type="GO" id="GO:0008080">
    <property type="term" value="F:N-acetyltransferase activity"/>
    <property type="evidence" value="ECO:0007669"/>
    <property type="project" value="InterPro"/>
</dbReference>
<feature type="domain" description="N-acetyltransferase" evidence="2">
    <location>
        <begin position="7"/>
        <end position="155"/>
    </location>
</feature>